<keyword evidence="2" id="KW-0997">Cell inner membrane</keyword>
<keyword evidence="2" id="KW-0472">Membrane</keyword>
<name>A0ABX1QX52_9ALTE</name>
<feature type="chain" id="PRO_5045012298" description="FAD:protein FMN transferase" evidence="2">
    <location>
        <begin position="23"/>
        <end position="292"/>
    </location>
</feature>
<comment type="subcellular location">
    <subcellularLocation>
        <location evidence="2">Cell inner membrane</location>
        <topology evidence="2">Lipid-anchor</topology>
        <orientation evidence="2">Periplasmic side</orientation>
    </subcellularLocation>
</comment>
<keyword evidence="4" id="KW-1185">Reference proteome</keyword>
<dbReference type="InterPro" id="IPR024932">
    <property type="entry name" value="ApbE"/>
</dbReference>
<keyword evidence="2" id="KW-0449">Lipoprotein</keyword>
<dbReference type="GO" id="GO:0016740">
    <property type="term" value="F:transferase activity"/>
    <property type="evidence" value="ECO:0007669"/>
    <property type="project" value="UniProtKB-KW"/>
</dbReference>
<dbReference type="InterPro" id="IPR003374">
    <property type="entry name" value="ApbE-like_sf"/>
</dbReference>
<evidence type="ECO:0000256" key="1">
    <source>
        <dbReference type="ARBA" id="ARBA00008282"/>
    </source>
</evidence>
<protein>
    <recommendedName>
        <fullName evidence="2">FAD:protein FMN transferase</fullName>
        <ecNumber evidence="2">2.7.1.180</ecNumber>
    </recommendedName>
</protein>
<comment type="function">
    <text evidence="2">Flavin transferase that catalyzes the transfer of the FMN moiety of FAD and its covalent binding to the hydroxyl group of a threonine residue in a target flavoprotein.</text>
</comment>
<comment type="similarity">
    <text evidence="1 2">Belongs to the ApbE family.</text>
</comment>
<keyword evidence="2" id="KW-0732">Signal</keyword>
<proteinExistence type="inferred from homology"/>
<comment type="catalytic activity">
    <reaction evidence="2">
        <text>L-threonyl-[protein] + FAD = FMN-L-threonyl-[protein] + AMP + H(+)</text>
        <dbReference type="Rhea" id="RHEA:36847"/>
        <dbReference type="Rhea" id="RHEA-COMP:11060"/>
        <dbReference type="Rhea" id="RHEA-COMP:11061"/>
        <dbReference type="ChEBI" id="CHEBI:15378"/>
        <dbReference type="ChEBI" id="CHEBI:30013"/>
        <dbReference type="ChEBI" id="CHEBI:57692"/>
        <dbReference type="ChEBI" id="CHEBI:74257"/>
        <dbReference type="ChEBI" id="CHEBI:456215"/>
        <dbReference type="EC" id="2.7.1.180"/>
    </reaction>
</comment>
<dbReference type="SUPFAM" id="SSF143631">
    <property type="entry name" value="ApbE-like"/>
    <property type="match status" value="1"/>
</dbReference>
<evidence type="ECO:0000313" key="4">
    <source>
        <dbReference type="Proteomes" id="UP000709336"/>
    </source>
</evidence>
<keyword evidence="2" id="KW-0479">Metal-binding</keyword>
<dbReference type="EC" id="2.7.1.180" evidence="2"/>
<keyword evidence="2 3" id="KW-0808">Transferase</keyword>
<organism evidence="3 4">
    <name type="scientific">Alteromonas ponticola</name>
    <dbReference type="NCBI Taxonomy" id="2720613"/>
    <lineage>
        <taxon>Bacteria</taxon>
        <taxon>Pseudomonadati</taxon>
        <taxon>Pseudomonadota</taxon>
        <taxon>Gammaproteobacteria</taxon>
        <taxon>Alteromonadales</taxon>
        <taxon>Alteromonadaceae</taxon>
        <taxon>Alteromonas/Salinimonas group</taxon>
        <taxon>Alteromonas</taxon>
    </lineage>
</organism>
<comment type="cofactor">
    <cofactor evidence="2">
        <name>Mg(2+)</name>
        <dbReference type="ChEBI" id="CHEBI:18420"/>
    </cofactor>
</comment>
<sequence>MNKRISLLLLLSLILASCRSYINEYQFTISHAGFSVDVTYETTSEDLSNDTIQPVLQAHLAKLHDDYASNVSNSWVSQFNQAENSDQLTVPSEFSAILRMTKLISDTADGCFSIASSWPDDMNKRSDVSETNVAKEVFLAYGGFVRKIDPAAKIDLAPLFNSIVSESIADQLSAKGINNFKVSAKQVEIISGKYKATDVMFEKAQSHAFVEAKKLTQGNFNKIAAASSNQDSRMELTDREQSRFPAVIVYHDDAVRAQIWANALACLSPEQRQLVARGNNIQAVFEETSEQG</sequence>
<feature type="signal peptide" evidence="2">
    <location>
        <begin position="1"/>
        <end position="22"/>
    </location>
</feature>
<keyword evidence="2" id="KW-0285">Flavoprotein</keyword>
<dbReference type="PROSITE" id="PS51257">
    <property type="entry name" value="PROKAR_LIPOPROTEIN"/>
    <property type="match status" value="1"/>
</dbReference>
<dbReference type="Gene3D" id="3.10.520.10">
    <property type="entry name" value="ApbE-like domains"/>
    <property type="match status" value="1"/>
</dbReference>
<dbReference type="RefSeq" id="WP_169209377.1">
    <property type="nucleotide sequence ID" value="NZ_JAATNW010000001.1"/>
</dbReference>
<dbReference type="Pfam" id="PF02424">
    <property type="entry name" value="ApbE"/>
    <property type="match status" value="1"/>
</dbReference>
<keyword evidence="2" id="KW-0274">FAD</keyword>
<dbReference type="Proteomes" id="UP000709336">
    <property type="component" value="Unassembled WGS sequence"/>
</dbReference>
<evidence type="ECO:0000256" key="2">
    <source>
        <dbReference type="RuleBase" id="RU363002"/>
    </source>
</evidence>
<dbReference type="EMBL" id="JAATNW010000001">
    <property type="protein sequence ID" value="NMH58830.1"/>
    <property type="molecule type" value="Genomic_DNA"/>
</dbReference>
<comment type="caution">
    <text evidence="3">The sequence shown here is derived from an EMBL/GenBank/DDBJ whole genome shotgun (WGS) entry which is preliminary data.</text>
</comment>
<gene>
    <name evidence="3" type="ORF">HCJ96_02195</name>
</gene>
<keyword evidence="2" id="KW-1003">Cell membrane</keyword>
<accession>A0ABX1QX52</accession>
<keyword evidence="2" id="KW-0460">Magnesium</keyword>
<evidence type="ECO:0000313" key="3">
    <source>
        <dbReference type="EMBL" id="NMH58830.1"/>
    </source>
</evidence>
<reference evidence="3 4" key="1">
    <citation type="submission" date="2020-03" db="EMBL/GenBank/DDBJ databases">
        <title>Alteromonas ponticola sp. nov., isolated from seawater.</title>
        <authorList>
            <person name="Yoon J.-H."/>
            <person name="Kim Y.-O."/>
        </authorList>
    </citation>
    <scope>NUCLEOTIDE SEQUENCE [LARGE SCALE GENOMIC DNA]</scope>
    <source>
        <strain evidence="3 4">MYP5</strain>
    </source>
</reference>